<dbReference type="InterPro" id="IPR001509">
    <property type="entry name" value="Epimerase_deHydtase"/>
</dbReference>
<keyword evidence="3" id="KW-0520">NAD</keyword>
<comment type="similarity">
    <text evidence="1">Belongs to the NAD(P)-dependent epimerase/dehydratase family.</text>
</comment>
<evidence type="ECO:0000256" key="1">
    <source>
        <dbReference type="ARBA" id="ARBA00007637"/>
    </source>
</evidence>
<feature type="domain" description="NAD-dependent epimerase/dehydratase" evidence="4">
    <location>
        <begin position="9"/>
        <end position="167"/>
    </location>
</feature>
<dbReference type="RefSeq" id="WP_340366972.1">
    <property type="nucleotide sequence ID" value="NZ_JBBKZV010000027.1"/>
</dbReference>
<protein>
    <submittedName>
        <fullName evidence="5">NAD(P)-dependent oxidoreductase</fullName>
    </submittedName>
</protein>
<keyword evidence="2" id="KW-0560">Oxidoreductase</keyword>
<accession>A0ABU8W7I0</accession>
<evidence type="ECO:0000313" key="6">
    <source>
        <dbReference type="Proteomes" id="UP001363010"/>
    </source>
</evidence>
<gene>
    <name evidence="5" type="ORF">WKW80_28565</name>
</gene>
<dbReference type="SUPFAM" id="SSF51735">
    <property type="entry name" value="NAD(P)-binding Rossmann-fold domains"/>
    <property type="match status" value="1"/>
</dbReference>
<evidence type="ECO:0000313" key="5">
    <source>
        <dbReference type="EMBL" id="MEJ8825938.1"/>
    </source>
</evidence>
<keyword evidence="6" id="KW-1185">Reference proteome</keyword>
<evidence type="ECO:0000256" key="3">
    <source>
        <dbReference type="ARBA" id="ARBA00023027"/>
    </source>
</evidence>
<dbReference type="PANTHER" id="PTHR43103">
    <property type="entry name" value="NUCLEOSIDE-DIPHOSPHATE-SUGAR EPIMERASE"/>
    <property type="match status" value="1"/>
</dbReference>
<dbReference type="InterPro" id="IPR036291">
    <property type="entry name" value="NAD(P)-bd_dom_sf"/>
</dbReference>
<proteinExistence type="inferred from homology"/>
<dbReference type="Gene3D" id="3.40.50.720">
    <property type="entry name" value="NAD(P)-binding Rossmann-like Domain"/>
    <property type="match status" value="1"/>
</dbReference>
<evidence type="ECO:0000256" key="2">
    <source>
        <dbReference type="ARBA" id="ARBA00023002"/>
    </source>
</evidence>
<comment type="caution">
    <text evidence="5">The sequence shown here is derived from an EMBL/GenBank/DDBJ whole genome shotgun (WGS) entry which is preliminary data.</text>
</comment>
<reference evidence="5 6" key="1">
    <citation type="submission" date="2024-03" db="EMBL/GenBank/DDBJ databases">
        <title>Novel species of the genus Variovorax.</title>
        <authorList>
            <person name="Liu Q."/>
            <person name="Xin Y.-H."/>
        </authorList>
    </citation>
    <scope>NUCLEOTIDE SEQUENCE [LARGE SCALE GENOMIC DNA]</scope>
    <source>
        <strain evidence="5 6">KACC 18501</strain>
    </source>
</reference>
<dbReference type="Proteomes" id="UP001363010">
    <property type="component" value="Unassembled WGS sequence"/>
</dbReference>
<dbReference type="EMBL" id="JBBKZV010000027">
    <property type="protein sequence ID" value="MEJ8825938.1"/>
    <property type="molecule type" value="Genomic_DNA"/>
</dbReference>
<sequence length="276" mass="29426">MSHATKLLLVTGAAGLVGTALRPLLGEHYRLRLLDRHAIAAAPGEEVMAGDLCDPVFAERAVAGVDAVLHLACVHGPAASFDSMLGPNYRATLQLLEASRCHGVQRFVFASSHHVLGQYRADAAEVFDDLPPAPDSYYGMSKVFGEAACASYALRGGPAAFVIRIGNADAQVSDARRLRIWVSTRDLAQLIRIGLDHPDVVNEIVYGVSDSPRPLFANKRARQLGYRPQDDAASFVAHAFLDHDAMDPLTSGRDHVGGAYAAAPLVSVLGVSPTRP</sequence>
<dbReference type="Pfam" id="PF01370">
    <property type="entry name" value="Epimerase"/>
    <property type="match status" value="1"/>
</dbReference>
<name>A0ABU8W7I0_9BURK</name>
<organism evidence="5 6">
    <name type="scientific">Variovorax humicola</name>
    <dbReference type="NCBI Taxonomy" id="1769758"/>
    <lineage>
        <taxon>Bacteria</taxon>
        <taxon>Pseudomonadati</taxon>
        <taxon>Pseudomonadota</taxon>
        <taxon>Betaproteobacteria</taxon>
        <taxon>Burkholderiales</taxon>
        <taxon>Comamonadaceae</taxon>
        <taxon>Variovorax</taxon>
    </lineage>
</organism>
<dbReference type="PANTHER" id="PTHR43103:SF5">
    <property type="entry name" value="4-EPIMERASE, PUTATIVE (AFU_ORTHOLOGUE AFUA_7G00360)-RELATED"/>
    <property type="match status" value="1"/>
</dbReference>
<evidence type="ECO:0000259" key="4">
    <source>
        <dbReference type="Pfam" id="PF01370"/>
    </source>
</evidence>